<dbReference type="Proteomes" id="UP000005466">
    <property type="component" value="Unassembled WGS sequence"/>
</dbReference>
<evidence type="ECO:0000313" key="1">
    <source>
        <dbReference type="EMBL" id="EGH19295.1"/>
    </source>
</evidence>
<sequence>AASITAIPCGVDLQQVRMDVNRARINDPLLAQEVADF</sequence>
<dbReference type="EMBL" id="ADWY01003862">
    <property type="protein sequence ID" value="EGH19295.1"/>
    <property type="molecule type" value="Genomic_DNA"/>
</dbReference>
<feature type="non-terminal residue" evidence="1">
    <location>
        <position position="1"/>
    </location>
</feature>
<feature type="non-terminal residue" evidence="1">
    <location>
        <position position="37"/>
    </location>
</feature>
<accession>F3CJ53</accession>
<name>F3CJ53_PSESG</name>
<proteinExistence type="predicted"/>
<dbReference type="AlphaFoldDB" id="F3CJ53"/>
<gene>
    <name evidence="1" type="ORF">Pgy4_40637</name>
</gene>
<reference evidence="1 2" key="1">
    <citation type="journal article" date="2011" name="PLoS Pathog.">
        <title>Dynamic evolution of pathogenicity revealed by sequencing and comparative genomics of 19 Pseudomonas syringae isolates.</title>
        <authorList>
            <person name="Baltrus D.A."/>
            <person name="Nishimura M.T."/>
            <person name="Romanchuk A."/>
            <person name="Chang J.H."/>
            <person name="Mukhtar M.S."/>
            <person name="Cherkis K."/>
            <person name="Roach J."/>
            <person name="Grant S.R."/>
            <person name="Jones C.D."/>
            <person name="Dangl J.L."/>
        </authorList>
    </citation>
    <scope>NUCLEOTIDE SEQUENCE [LARGE SCALE GENOMIC DNA]</scope>
    <source>
        <strain evidence="2">race 4</strain>
    </source>
</reference>
<comment type="caution">
    <text evidence="1">The sequence shown here is derived from an EMBL/GenBank/DDBJ whole genome shotgun (WGS) entry which is preliminary data.</text>
</comment>
<protein>
    <submittedName>
        <fullName evidence="1">Uncharacterized protein</fullName>
    </submittedName>
</protein>
<evidence type="ECO:0000313" key="2">
    <source>
        <dbReference type="Proteomes" id="UP000005466"/>
    </source>
</evidence>
<organism evidence="1 2">
    <name type="scientific">Pseudomonas savastanoi pv. glycinea str. race 4</name>
    <dbReference type="NCBI Taxonomy" id="875330"/>
    <lineage>
        <taxon>Bacteria</taxon>
        <taxon>Pseudomonadati</taxon>
        <taxon>Pseudomonadota</taxon>
        <taxon>Gammaproteobacteria</taxon>
        <taxon>Pseudomonadales</taxon>
        <taxon>Pseudomonadaceae</taxon>
        <taxon>Pseudomonas</taxon>
    </lineage>
</organism>